<keyword evidence="2" id="KW-1185">Reference proteome</keyword>
<proteinExistence type="predicted"/>
<sequence length="158" mass="17951">MGLFKSGESEQVKFNDGRPDREGYTEILLKEAVDGEKYTGTPYLTQIYENEGEDGKYYKANLFINNDTKKESFKVPINLKTGGNSISVFKGSGMFDIIDSLERLHDPSLGECNKWTVDYDELQDYINGLNTVIVEVVEHPPIKEGADYYNTIRFIKVS</sequence>
<reference evidence="1" key="1">
    <citation type="submission" date="2018-07" db="EMBL/GenBank/DDBJ databases">
        <authorList>
            <person name="Quirk P.G."/>
            <person name="Krulwich T.A."/>
        </authorList>
    </citation>
    <scope>NUCLEOTIDE SEQUENCE [LARGE SCALE GENOMIC DNA]</scope>
</reference>
<organism evidence="1">
    <name type="scientific">Methanobacterium virus Drs3</name>
    <dbReference type="NCBI Taxonomy" id="1430441"/>
    <lineage>
        <taxon>Viruses</taxon>
        <taxon>Duplodnaviria</taxon>
        <taxon>Heunggongvirae</taxon>
        <taxon>Uroviricota</taxon>
        <taxon>Caudoviricetes</taxon>
        <taxon>Methanobavirales</taxon>
        <taxon>Anaerodiviridae</taxon>
        <taxon>Metforvirus</taxon>
        <taxon>Metforvirus limi</taxon>
        <taxon>Metforvirus Drs3</taxon>
    </lineage>
</organism>
<gene>
    <name evidence="1" type="ORF">Drs3_00009</name>
</gene>
<evidence type="ECO:0000313" key="1">
    <source>
        <dbReference type="EMBL" id="AXN53390.1"/>
    </source>
</evidence>
<protein>
    <submittedName>
        <fullName evidence="1">Uncharacterized protein</fullName>
    </submittedName>
</protein>
<accession>A0A385AGW1</accession>
<dbReference type="EMBL" id="MH674343">
    <property type="protein sequence ID" value="AXN53390.1"/>
    <property type="molecule type" value="Genomic_DNA"/>
</dbReference>
<evidence type="ECO:0000313" key="2">
    <source>
        <dbReference type="Proteomes" id="UP000262397"/>
    </source>
</evidence>
<name>A0A385AGW1_9CAUD</name>
<dbReference type="Proteomes" id="UP000262397">
    <property type="component" value="Segment"/>
</dbReference>